<evidence type="ECO:0000256" key="10">
    <source>
        <dbReference type="ARBA" id="ARBA00048110"/>
    </source>
</evidence>
<dbReference type="Proteomes" id="UP000315439">
    <property type="component" value="Unassembled WGS sequence"/>
</dbReference>
<evidence type="ECO:0000259" key="16">
    <source>
        <dbReference type="Pfam" id="PF08240"/>
    </source>
</evidence>
<dbReference type="GO" id="GO:0106322">
    <property type="term" value="F:S-(hydroxymethyl)glutathione dehydrogenase (NAD+) activity"/>
    <property type="evidence" value="ECO:0007669"/>
    <property type="project" value="RHEA"/>
</dbReference>
<dbReference type="EMBL" id="VIKS01000014">
    <property type="protein sequence ID" value="TQV84349.1"/>
    <property type="molecule type" value="Genomic_DNA"/>
</dbReference>
<evidence type="ECO:0000256" key="4">
    <source>
        <dbReference type="ARBA" id="ARBA00022723"/>
    </source>
</evidence>
<dbReference type="CDD" id="cd08300">
    <property type="entry name" value="alcohol_DH_class_III"/>
    <property type="match status" value="1"/>
</dbReference>
<evidence type="ECO:0000256" key="3">
    <source>
        <dbReference type="ARBA" id="ARBA00021865"/>
    </source>
</evidence>
<feature type="domain" description="Alcohol dehydrogenase-like N-terminal" evidence="16">
    <location>
        <begin position="32"/>
        <end position="160"/>
    </location>
</feature>
<comment type="catalytic activity">
    <reaction evidence="12">
        <text>a secondary alcohol + NAD(+) = a ketone + NADH + H(+)</text>
        <dbReference type="Rhea" id="RHEA:10740"/>
        <dbReference type="ChEBI" id="CHEBI:15378"/>
        <dbReference type="ChEBI" id="CHEBI:17087"/>
        <dbReference type="ChEBI" id="CHEBI:35681"/>
        <dbReference type="ChEBI" id="CHEBI:57540"/>
        <dbReference type="ChEBI" id="CHEBI:57945"/>
        <dbReference type="EC" id="1.1.1.1"/>
    </reaction>
</comment>
<dbReference type="Pfam" id="PF08240">
    <property type="entry name" value="ADH_N"/>
    <property type="match status" value="1"/>
</dbReference>
<keyword evidence="7 14" id="KW-0520">NAD</keyword>
<evidence type="ECO:0000256" key="6">
    <source>
        <dbReference type="ARBA" id="ARBA00023002"/>
    </source>
</evidence>
<sequence>MSEQFIKSKAAIAWGPKQPLSVEEIDVMLPKKGEVLVKILASGVCHTDAFTLSGDDPEGIFPCVLGHEGGGIVEHVGEGVTDVKVGDHVIPLYTPECGKCKFCLSGKTNLCQKIRETQGQGLMPDGTTRFYKDGKPIYHYMGCSTFSEYTVLPEISLAKVNPAAPLEEICLLGCGVTTGMGAVMNTAKVEQGATVAIFGLGGIGLSAIIGATMAKASRIIAIDINESKFELAQKLGATDCINPQNYDRPIQEVIIELTDGGVDYSFECIGNVNVMRSALECCHKGWGESVIIGVAGAGQEISTRPFQLVTGRVWRGSAFGGVKGRSELPDYVERYLKGEFKLDDFITHTMKLEDINHSFELLHQGESIRTVIHFE</sequence>
<evidence type="ECO:0000256" key="7">
    <source>
        <dbReference type="ARBA" id="ARBA00023027"/>
    </source>
</evidence>
<evidence type="ECO:0000256" key="13">
    <source>
        <dbReference type="ARBA" id="ARBA00049243"/>
    </source>
</evidence>
<evidence type="ECO:0000256" key="2">
    <source>
        <dbReference type="ARBA" id="ARBA00010902"/>
    </source>
</evidence>
<comment type="catalytic activity">
    <reaction evidence="11">
        <text>S-nitrosoglutathione + NADH + H(+) = S-(hydroxysulfenamide)glutathione + NAD(+)</text>
        <dbReference type="Rhea" id="RHEA:78371"/>
        <dbReference type="ChEBI" id="CHEBI:15378"/>
        <dbReference type="ChEBI" id="CHEBI:57540"/>
        <dbReference type="ChEBI" id="CHEBI:57945"/>
        <dbReference type="ChEBI" id="CHEBI:145544"/>
        <dbReference type="ChEBI" id="CHEBI:229723"/>
    </reaction>
    <physiologicalReaction direction="left-to-right" evidence="11">
        <dbReference type="Rhea" id="RHEA:78372"/>
    </physiologicalReaction>
</comment>
<comment type="catalytic activity">
    <reaction evidence="9">
        <text>S-(hydroxymethyl)glutathione + NADP(+) = S-formylglutathione + NADPH + H(+)</text>
        <dbReference type="Rhea" id="RHEA:19981"/>
        <dbReference type="ChEBI" id="CHEBI:15378"/>
        <dbReference type="ChEBI" id="CHEBI:57688"/>
        <dbReference type="ChEBI" id="CHEBI:57783"/>
        <dbReference type="ChEBI" id="CHEBI:58349"/>
        <dbReference type="ChEBI" id="CHEBI:58758"/>
        <dbReference type="EC" id="1.1.1.284"/>
    </reaction>
</comment>
<dbReference type="Gene3D" id="3.40.50.720">
    <property type="entry name" value="NAD(P)-binding Rossmann-like Domain"/>
    <property type="match status" value="1"/>
</dbReference>
<evidence type="ECO:0000259" key="15">
    <source>
        <dbReference type="Pfam" id="PF00107"/>
    </source>
</evidence>
<dbReference type="OrthoDB" id="9770544at2"/>
<dbReference type="GO" id="GO:0106321">
    <property type="term" value="F:S-(hydroxymethyl)glutathione dehydrogenase (NADP+) activity"/>
    <property type="evidence" value="ECO:0007669"/>
    <property type="project" value="RHEA"/>
</dbReference>
<keyword evidence="6 14" id="KW-0560">Oxidoreductase</keyword>
<comment type="catalytic activity">
    <reaction evidence="10 14">
        <text>S-(hydroxymethyl)glutathione + NAD(+) = S-formylglutathione + NADH + H(+)</text>
        <dbReference type="Rhea" id="RHEA:19985"/>
        <dbReference type="ChEBI" id="CHEBI:15378"/>
        <dbReference type="ChEBI" id="CHEBI:57540"/>
        <dbReference type="ChEBI" id="CHEBI:57688"/>
        <dbReference type="ChEBI" id="CHEBI:57945"/>
        <dbReference type="ChEBI" id="CHEBI:58758"/>
        <dbReference type="EC" id="1.1.1.284"/>
    </reaction>
</comment>
<reference evidence="17 18" key="1">
    <citation type="submission" date="2019-07" db="EMBL/GenBank/DDBJ databases">
        <title>Draft genome for Aliikangiella sp. M105.</title>
        <authorList>
            <person name="Wang G."/>
        </authorList>
    </citation>
    <scope>NUCLEOTIDE SEQUENCE [LARGE SCALE GENOMIC DNA]</scope>
    <source>
        <strain evidence="17 18">M105</strain>
    </source>
</reference>
<evidence type="ECO:0000313" key="17">
    <source>
        <dbReference type="EMBL" id="TQV84349.1"/>
    </source>
</evidence>
<dbReference type="GO" id="GO:0004022">
    <property type="term" value="F:alcohol dehydrogenase (NAD+) activity"/>
    <property type="evidence" value="ECO:0007669"/>
    <property type="project" value="UniProtKB-EC"/>
</dbReference>
<dbReference type="GO" id="GO:0080007">
    <property type="term" value="F:S-nitrosoglutathione reductase (NADH) activity"/>
    <property type="evidence" value="ECO:0007669"/>
    <property type="project" value="RHEA"/>
</dbReference>
<organism evidence="17 18">
    <name type="scientific">Aliikangiella coralliicola</name>
    <dbReference type="NCBI Taxonomy" id="2592383"/>
    <lineage>
        <taxon>Bacteria</taxon>
        <taxon>Pseudomonadati</taxon>
        <taxon>Pseudomonadota</taxon>
        <taxon>Gammaproteobacteria</taxon>
        <taxon>Oceanospirillales</taxon>
        <taxon>Pleioneaceae</taxon>
        <taxon>Aliikangiella</taxon>
    </lineage>
</organism>
<keyword evidence="5 14" id="KW-0862">Zinc</keyword>
<dbReference type="Pfam" id="PF00107">
    <property type="entry name" value="ADH_zinc_N"/>
    <property type="match status" value="1"/>
</dbReference>
<gene>
    <name evidence="17" type="ORF">FLL46_22250</name>
</gene>
<comment type="function">
    <text evidence="8">Has high formaldehyde dehydrogenase activity in the presence of glutathione and catalyzes the oxidation of normal alcohols in a reaction that is not GSH-dependent. In addition, hemithiolacetals other than those formed from GSH, including omega-thiol fatty acids, also are substrates. Also acts as a S-nitroso-glutathione reductase by catalyzing the NADH-dependent reduction of S-nitrosoglutathione.</text>
</comment>
<dbReference type="InterPro" id="IPR013149">
    <property type="entry name" value="ADH-like_C"/>
</dbReference>
<comment type="cofactor">
    <cofactor evidence="1 14">
        <name>Zn(2+)</name>
        <dbReference type="ChEBI" id="CHEBI:29105"/>
    </cofactor>
</comment>
<evidence type="ECO:0000256" key="8">
    <source>
        <dbReference type="ARBA" id="ARBA00045226"/>
    </source>
</evidence>
<dbReference type="GO" id="GO:0008270">
    <property type="term" value="F:zinc ion binding"/>
    <property type="evidence" value="ECO:0007669"/>
    <property type="project" value="InterPro"/>
</dbReference>
<dbReference type="InterPro" id="IPR002328">
    <property type="entry name" value="ADH_Zn_CS"/>
</dbReference>
<dbReference type="SUPFAM" id="SSF50129">
    <property type="entry name" value="GroES-like"/>
    <property type="match status" value="2"/>
</dbReference>
<dbReference type="GO" id="GO:0005829">
    <property type="term" value="C:cytosol"/>
    <property type="evidence" value="ECO:0007669"/>
    <property type="project" value="TreeGrafter"/>
</dbReference>
<dbReference type="FunFam" id="3.40.50.720:FF:000003">
    <property type="entry name" value="S-(hydroxymethyl)glutathione dehydrogenase"/>
    <property type="match status" value="1"/>
</dbReference>
<accession>A0A545U4E9</accession>
<evidence type="ECO:0000256" key="12">
    <source>
        <dbReference type="ARBA" id="ARBA00049164"/>
    </source>
</evidence>
<comment type="similarity">
    <text evidence="2 14">Belongs to the zinc-containing alcohol dehydrogenase family. Class-III subfamily.</text>
</comment>
<feature type="domain" description="Alcohol dehydrogenase-like C-terminal" evidence="15">
    <location>
        <begin position="202"/>
        <end position="334"/>
    </location>
</feature>
<evidence type="ECO:0000256" key="5">
    <source>
        <dbReference type="ARBA" id="ARBA00022833"/>
    </source>
</evidence>
<evidence type="ECO:0000256" key="11">
    <source>
        <dbReference type="ARBA" id="ARBA00048942"/>
    </source>
</evidence>
<keyword evidence="18" id="KW-1185">Reference proteome</keyword>
<protein>
    <recommendedName>
        <fullName evidence="3 14">S-(hydroxymethyl)glutathione dehydrogenase</fullName>
        <ecNumber evidence="14">1.1.1.284</ecNumber>
    </recommendedName>
</protein>
<dbReference type="InterPro" id="IPR011032">
    <property type="entry name" value="GroES-like_sf"/>
</dbReference>
<dbReference type="PANTHER" id="PTHR43880:SF12">
    <property type="entry name" value="ALCOHOL DEHYDROGENASE CLASS-3"/>
    <property type="match status" value="1"/>
</dbReference>
<keyword evidence="4 14" id="KW-0479">Metal-binding</keyword>
<dbReference type="PROSITE" id="PS00059">
    <property type="entry name" value="ADH_ZINC"/>
    <property type="match status" value="1"/>
</dbReference>
<proteinExistence type="inferred from homology"/>
<dbReference type="SUPFAM" id="SSF51735">
    <property type="entry name" value="NAD(P)-binding Rossmann-fold domains"/>
    <property type="match status" value="1"/>
</dbReference>
<dbReference type="PANTHER" id="PTHR43880">
    <property type="entry name" value="ALCOHOL DEHYDROGENASE"/>
    <property type="match status" value="1"/>
</dbReference>
<evidence type="ECO:0000256" key="1">
    <source>
        <dbReference type="ARBA" id="ARBA00001947"/>
    </source>
</evidence>
<dbReference type="NCBIfam" id="TIGR02818">
    <property type="entry name" value="adh_III_F_hyde"/>
    <property type="match status" value="1"/>
</dbReference>
<comment type="caution">
    <text evidence="17">The sequence shown here is derived from an EMBL/GenBank/DDBJ whole genome shotgun (WGS) entry which is preliminary data.</text>
</comment>
<dbReference type="GO" id="GO:0046294">
    <property type="term" value="P:formaldehyde catabolic process"/>
    <property type="evidence" value="ECO:0007669"/>
    <property type="project" value="InterPro"/>
</dbReference>
<dbReference type="InterPro" id="IPR036291">
    <property type="entry name" value="NAD(P)-bd_dom_sf"/>
</dbReference>
<evidence type="ECO:0000256" key="9">
    <source>
        <dbReference type="ARBA" id="ARBA00047793"/>
    </source>
</evidence>
<evidence type="ECO:0000313" key="18">
    <source>
        <dbReference type="Proteomes" id="UP000315439"/>
    </source>
</evidence>
<name>A0A545U4E9_9GAMM</name>
<dbReference type="InterPro" id="IPR013154">
    <property type="entry name" value="ADH-like_N"/>
</dbReference>
<dbReference type="Gene3D" id="3.90.180.10">
    <property type="entry name" value="Medium-chain alcohol dehydrogenases, catalytic domain"/>
    <property type="match status" value="1"/>
</dbReference>
<dbReference type="InterPro" id="IPR014183">
    <property type="entry name" value="ADH_3"/>
</dbReference>
<dbReference type="RefSeq" id="WP_142933886.1">
    <property type="nucleotide sequence ID" value="NZ_ML660170.1"/>
</dbReference>
<dbReference type="FunFam" id="3.90.180.10:FF:000001">
    <property type="entry name" value="S-(hydroxymethyl)glutathione dehydrogenase"/>
    <property type="match status" value="1"/>
</dbReference>
<evidence type="ECO:0000256" key="14">
    <source>
        <dbReference type="RuleBase" id="RU362016"/>
    </source>
</evidence>
<comment type="catalytic activity">
    <reaction evidence="13">
        <text>a primary alcohol + NAD(+) = an aldehyde + NADH + H(+)</text>
        <dbReference type="Rhea" id="RHEA:10736"/>
        <dbReference type="ChEBI" id="CHEBI:15378"/>
        <dbReference type="ChEBI" id="CHEBI:15734"/>
        <dbReference type="ChEBI" id="CHEBI:17478"/>
        <dbReference type="ChEBI" id="CHEBI:57540"/>
        <dbReference type="ChEBI" id="CHEBI:57945"/>
        <dbReference type="EC" id="1.1.1.1"/>
    </reaction>
</comment>
<dbReference type="EC" id="1.1.1.284" evidence="14"/>
<dbReference type="AlphaFoldDB" id="A0A545U4E9"/>